<feature type="non-terminal residue" evidence="7">
    <location>
        <position position="1"/>
    </location>
</feature>
<evidence type="ECO:0000256" key="3">
    <source>
        <dbReference type="ARBA" id="ARBA00022741"/>
    </source>
</evidence>
<dbReference type="EMBL" id="KK198760">
    <property type="protein sequence ID" value="KCW61036.1"/>
    <property type="molecule type" value="Genomic_DNA"/>
</dbReference>
<feature type="domain" description="Protein kinase" evidence="6">
    <location>
        <begin position="1"/>
        <end position="127"/>
    </location>
</feature>
<sequence length="162" mass="17947">IALHRIISVSGYMAPEYAMQGLFSIKSDVFSFGVLLLEIICGRKNNSFHLQEHGESLLTLAWKLWSEGRSLELTDPSIKESCDAIQVVKCIHIGLLCVQEDPIDRPTMLPMVHMLGANTIPLTRPSLPAFSVGRNVRTLNPISLIHKTSIVNEVTLSDVSPR</sequence>
<dbReference type="PANTHER" id="PTHR27002">
    <property type="entry name" value="RECEPTOR-LIKE SERINE/THREONINE-PROTEIN KINASE SD1-8"/>
    <property type="match status" value="1"/>
</dbReference>
<evidence type="ECO:0000256" key="4">
    <source>
        <dbReference type="ARBA" id="ARBA00022777"/>
    </source>
</evidence>
<name>A0A059B570_EUCGR</name>
<keyword evidence="3" id="KW-0547">Nucleotide-binding</keyword>
<dbReference type="Gramene" id="KCW61036">
    <property type="protein sequence ID" value="KCW61036"/>
    <property type="gene ID" value="EUGRSUZ_H03801"/>
</dbReference>
<dbReference type="SUPFAM" id="SSF56112">
    <property type="entry name" value="Protein kinase-like (PK-like)"/>
    <property type="match status" value="1"/>
</dbReference>
<protein>
    <recommendedName>
        <fullName evidence="6">Protein kinase domain-containing protein</fullName>
    </recommendedName>
</protein>
<dbReference type="InParanoid" id="A0A059B570"/>
<keyword evidence="1" id="KW-0723">Serine/threonine-protein kinase</keyword>
<dbReference type="FunFam" id="1.10.510.10:FF:001722">
    <property type="entry name" value="G-type lectin S-receptor-like serine/threonine-protein kinase B120"/>
    <property type="match status" value="1"/>
</dbReference>
<organism evidence="7">
    <name type="scientific">Eucalyptus grandis</name>
    <name type="common">Flooded gum</name>
    <dbReference type="NCBI Taxonomy" id="71139"/>
    <lineage>
        <taxon>Eukaryota</taxon>
        <taxon>Viridiplantae</taxon>
        <taxon>Streptophyta</taxon>
        <taxon>Embryophyta</taxon>
        <taxon>Tracheophyta</taxon>
        <taxon>Spermatophyta</taxon>
        <taxon>Magnoliopsida</taxon>
        <taxon>eudicotyledons</taxon>
        <taxon>Gunneridae</taxon>
        <taxon>Pentapetalae</taxon>
        <taxon>rosids</taxon>
        <taxon>malvids</taxon>
        <taxon>Myrtales</taxon>
        <taxon>Myrtaceae</taxon>
        <taxon>Myrtoideae</taxon>
        <taxon>Eucalypteae</taxon>
        <taxon>Eucalyptus</taxon>
    </lineage>
</organism>
<dbReference type="Pfam" id="PF07714">
    <property type="entry name" value="PK_Tyr_Ser-Thr"/>
    <property type="match status" value="1"/>
</dbReference>
<dbReference type="InterPro" id="IPR011009">
    <property type="entry name" value="Kinase-like_dom_sf"/>
</dbReference>
<dbReference type="GO" id="GO:0005524">
    <property type="term" value="F:ATP binding"/>
    <property type="evidence" value="ECO:0007669"/>
    <property type="project" value="UniProtKB-KW"/>
</dbReference>
<dbReference type="PANTHER" id="PTHR27002:SF814">
    <property type="entry name" value="CYSTEINE-RICH RECEPTOR-LIKE PROTEIN KINASE 10"/>
    <property type="match status" value="1"/>
</dbReference>
<keyword evidence="4" id="KW-0418">Kinase</keyword>
<evidence type="ECO:0000259" key="6">
    <source>
        <dbReference type="PROSITE" id="PS50011"/>
    </source>
</evidence>
<keyword evidence="5" id="KW-0067">ATP-binding</keyword>
<dbReference type="PROSITE" id="PS50011">
    <property type="entry name" value="PROTEIN_KINASE_DOM"/>
    <property type="match status" value="1"/>
</dbReference>
<evidence type="ECO:0000256" key="2">
    <source>
        <dbReference type="ARBA" id="ARBA00022679"/>
    </source>
</evidence>
<dbReference type="AlphaFoldDB" id="A0A059B570"/>
<evidence type="ECO:0000313" key="7">
    <source>
        <dbReference type="EMBL" id="KCW61036.1"/>
    </source>
</evidence>
<reference evidence="7" key="1">
    <citation type="submission" date="2013-07" db="EMBL/GenBank/DDBJ databases">
        <title>The genome of Eucalyptus grandis.</title>
        <authorList>
            <person name="Schmutz J."/>
            <person name="Hayes R."/>
            <person name="Myburg A."/>
            <person name="Tuskan G."/>
            <person name="Grattapaglia D."/>
            <person name="Rokhsar D.S."/>
        </authorList>
    </citation>
    <scope>NUCLEOTIDE SEQUENCE</scope>
    <source>
        <tissue evidence="7">Leaf extractions</tissue>
    </source>
</reference>
<accession>A0A059B570</accession>
<dbReference type="Gene3D" id="1.10.510.10">
    <property type="entry name" value="Transferase(Phosphotransferase) domain 1"/>
    <property type="match status" value="1"/>
</dbReference>
<dbReference type="InterPro" id="IPR001245">
    <property type="entry name" value="Ser-Thr/Tyr_kinase_cat_dom"/>
</dbReference>
<keyword evidence="2" id="KW-0808">Transferase</keyword>
<evidence type="ECO:0000256" key="1">
    <source>
        <dbReference type="ARBA" id="ARBA00022527"/>
    </source>
</evidence>
<dbReference type="InterPro" id="IPR000719">
    <property type="entry name" value="Prot_kinase_dom"/>
</dbReference>
<dbReference type="GO" id="GO:0004674">
    <property type="term" value="F:protein serine/threonine kinase activity"/>
    <property type="evidence" value="ECO:0007669"/>
    <property type="project" value="UniProtKB-KW"/>
</dbReference>
<dbReference type="OMA" id="CIRVNAP"/>
<gene>
    <name evidence="7" type="ORF">EUGRSUZ_H03801</name>
</gene>
<evidence type="ECO:0000256" key="5">
    <source>
        <dbReference type="ARBA" id="ARBA00022840"/>
    </source>
</evidence>
<proteinExistence type="predicted"/>